<evidence type="ECO:0000259" key="7">
    <source>
        <dbReference type="PROSITE" id="PS51384"/>
    </source>
</evidence>
<feature type="domain" description="FAD-binding FR-type" evidence="7">
    <location>
        <begin position="324"/>
        <end position="433"/>
    </location>
</feature>
<dbReference type="PANTHER" id="PTHR11972:SF155">
    <property type="entry name" value="FERRIC REDUCTION OXIDASE 8, MITOCHONDRIAL"/>
    <property type="match status" value="1"/>
</dbReference>
<feature type="transmembrane region" description="Helical" evidence="6">
    <location>
        <begin position="56"/>
        <end position="76"/>
    </location>
</feature>
<dbReference type="SFLD" id="SFLDG01168">
    <property type="entry name" value="Ferric_reductase_subgroup_(FRE"/>
    <property type="match status" value="1"/>
</dbReference>
<feature type="transmembrane region" description="Helical" evidence="6">
    <location>
        <begin position="195"/>
        <end position="218"/>
    </location>
</feature>
<evidence type="ECO:0000256" key="2">
    <source>
        <dbReference type="ARBA" id="ARBA00022692"/>
    </source>
</evidence>
<keyword evidence="3 6" id="KW-1133">Transmembrane helix</keyword>
<dbReference type="InterPro" id="IPR017927">
    <property type="entry name" value="FAD-bd_FR_type"/>
</dbReference>
<evidence type="ECO:0000256" key="3">
    <source>
        <dbReference type="ARBA" id="ARBA00022989"/>
    </source>
</evidence>
<accession>A0A803L8G4</accession>
<dbReference type="EnsemblPlants" id="AUR62008153-RA">
    <property type="protein sequence ID" value="AUR62008153-RA:cds"/>
    <property type="gene ID" value="AUR62008153"/>
</dbReference>
<feature type="transmembrane region" description="Helical" evidence="6">
    <location>
        <begin position="154"/>
        <end position="174"/>
    </location>
</feature>
<name>A0A803L8G4_CHEQI</name>
<dbReference type="Pfam" id="PF08022">
    <property type="entry name" value="FAD_binding_8"/>
    <property type="match status" value="1"/>
</dbReference>
<dbReference type="PROSITE" id="PS51384">
    <property type="entry name" value="FAD_FR"/>
    <property type="match status" value="1"/>
</dbReference>
<dbReference type="SUPFAM" id="SSF63380">
    <property type="entry name" value="Riboflavin synthase domain-like"/>
    <property type="match status" value="1"/>
</dbReference>
<dbReference type="InterPro" id="IPR039261">
    <property type="entry name" value="FNR_nucleotide-bd"/>
</dbReference>
<feature type="transmembrane region" description="Helical" evidence="6">
    <location>
        <begin position="303"/>
        <end position="320"/>
    </location>
</feature>
<evidence type="ECO:0000313" key="8">
    <source>
        <dbReference type="EnsemblPlants" id="AUR62008153-RA:cds"/>
    </source>
</evidence>
<comment type="subcellular location">
    <subcellularLocation>
        <location evidence="1">Membrane</location>
        <topology evidence="1">Multi-pass membrane protein</topology>
    </subcellularLocation>
</comment>
<keyword evidence="4" id="KW-0560">Oxidoreductase</keyword>
<dbReference type="InterPro" id="IPR050369">
    <property type="entry name" value="RBOH/FRE"/>
</dbReference>
<feature type="transmembrane region" description="Helical" evidence="6">
    <location>
        <begin position="7"/>
        <end position="27"/>
    </location>
</feature>
<dbReference type="CDD" id="cd06186">
    <property type="entry name" value="NOX_Duox_like_FAD_NADP"/>
    <property type="match status" value="1"/>
</dbReference>
<dbReference type="InterPro" id="IPR017938">
    <property type="entry name" value="Riboflavin_synthase-like_b-brl"/>
</dbReference>
<protein>
    <recommendedName>
        <fullName evidence="7">FAD-binding FR-type domain-containing protein</fullName>
    </recommendedName>
</protein>
<dbReference type="Pfam" id="PF08030">
    <property type="entry name" value="NAD_binding_6"/>
    <property type="match status" value="1"/>
</dbReference>
<dbReference type="Pfam" id="PF01794">
    <property type="entry name" value="Ferric_reduct"/>
    <property type="match status" value="1"/>
</dbReference>
<dbReference type="Proteomes" id="UP000596660">
    <property type="component" value="Unplaced"/>
</dbReference>
<dbReference type="GO" id="GO:0000293">
    <property type="term" value="F:ferric-chelate reductase activity"/>
    <property type="evidence" value="ECO:0007669"/>
    <property type="project" value="TreeGrafter"/>
</dbReference>
<keyword evidence="9" id="KW-1185">Reference proteome</keyword>
<proteinExistence type="predicted"/>
<evidence type="ECO:0000256" key="4">
    <source>
        <dbReference type="ARBA" id="ARBA00023002"/>
    </source>
</evidence>
<dbReference type="Gene3D" id="3.40.50.80">
    <property type="entry name" value="Nucleotide-binding domain of ferredoxin-NADP reductase (FNR) module"/>
    <property type="match status" value="2"/>
</dbReference>
<dbReference type="PANTHER" id="PTHR11972">
    <property type="entry name" value="NADPH OXIDASE"/>
    <property type="match status" value="1"/>
</dbReference>
<dbReference type="SFLD" id="SFLDS00052">
    <property type="entry name" value="Ferric_Reductase_Domain"/>
    <property type="match status" value="1"/>
</dbReference>
<dbReference type="Gramene" id="AUR62008153-RA">
    <property type="protein sequence ID" value="AUR62008153-RA:cds"/>
    <property type="gene ID" value="AUR62008153"/>
</dbReference>
<dbReference type="SUPFAM" id="SSF52343">
    <property type="entry name" value="Ferredoxin reductase-like, C-terminal NADP-linked domain"/>
    <property type="match status" value="1"/>
</dbReference>
<feature type="transmembrane region" description="Helical" evidence="6">
    <location>
        <begin position="554"/>
        <end position="577"/>
    </location>
</feature>
<evidence type="ECO:0000313" key="9">
    <source>
        <dbReference type="Proteomes" id="UP000596660"/>
    </source>
</evidence>
<organism evidence="8 9">
    <name type="scientific">Chenopodium quinoa</name>
    <name type="common">Quinoa</name>
    <dbReference type="NCBI Taxonomy" id="63459"/>
    <lineage>
        <taxon>Eukaryota</taxon>
        <taxon>Viridiplantae</taxon>
        <taxon>Streptophyta</taxon>
        <taxon>Embryophyta</taxon>
        <taxon>Tracheophyta</taxon>
        <taxon>Spermatophyta</taxon>
        <taxon>Magnoliopsida</taxon>
        <taxon>eudicotyledons</taxon>
        <taxon>Gunneridae</taxon>
        <taxon>Pentapetalae</taxon>
        <taxon>Caryophyllales</taxon>
        <taxon>Chenopodiaceae</taxon>
        <taxon>Chenopodioideae</taxon>
        <taxon>Atripliceae</taxon>
        <taxon>Chenopodium</taxon>
    </lineage>
</organism>
<evidence type="ECO:0000256" key="5">
    <source>
        <dbReference type="ARBA" id="ARBA00023136"/>
    </source>
</evidence>
<feature type="transmembrane region" description="Helical" evidence="6">
    <location>
        <begin position="251"/>
        <end position="273"/>
    </location>
</feature>
<sequence>MAKIVLLALLRTLLILIFLVCIILWFLKPTKIRTKNWKKVEDGMQTTIFKYNGVDFVVYTFPIILLAMIGLVYMYMQPMRSIKRGVRRYTTALYNPIIVKTPIGMLNGIDVIAMTFVLTLLVWTFYVRISNDFKKLVPAKHMKLNIWQLKFLRISTRFGLLAEICLGFLLFPILRGPSIFRLLGVQFEASVRYHIWLGTTLTFFAILHGAGTLFIWGINHQIQNQSPTFIKSDFTDFKLVHIWSWQKEGRIYLAGGIALITLLIIWISSLPLVRRRKFDVFFCMHHLYVVFLLLFLFHAGDKHFFMVFAGVFLFAMDKLLRVIQSSPETRILSVRIFPSKIIELTFPKDPRLNYTPTSIIFVKIPMISKFHWHPFSITSSCTVNDQTMSVMIKSEGCWTNSLYDILCQEVESKSQTKCVSVAIEGPYGPPSFDFVRYDNLLLIAGGIGITPMLSILQELAYAKGDLRNRCPSQIQLIYVTKNSQDISLLNPISHVVSNQTSEFCHLKLKVFVTQENKSNSSLKDFLSSVSAARTIFFDMKNSNHSFGRVLINPLWMGAITGFSSAIYLLSLCFFNQFLFSPKMKSSKPKSPSSVVDLFLLCSFLIAVACSAVIAMVLKWRNSKTERKMLATTWDNEGEMKLSAMEGASTNTLEEQHEIHFGARPIFKDLLQKMESEFKGSNVGVVVCGPESMKDSVASACQQKCRQAFKFNSKEQQQQQQPFFVFHSLNFSL</sequence>
<reference evidence="8" key="1">
    <citation type="journal article" date="2017" name="Nature">
        <title>The genome of Chenopodium quinoa.</title>
        <authorList>
            <person name="Jarvis D.E."/>
            <person name="Ho Y.S."/>
            <person name="Lightfoot D.J."/>
            <person name="Schmoeckel S.M."/>
            <person name="Li B."/>
            <person name="Borm T.J.A."/>
            <person name="Ohyanagi H."/>
            <person name="Mineta K."/>
            <person name="Michell C.T."/>
            <person name="Saber N."/>
            <person name="Kharbatia N.M."/>
            <person name="Rupper R.R."/>
            <person name="Sharp A.R."/>
            <person name="Dally N."/>
            <person name="Boughton B.A."/>
            <person name="Woo Y.H."/>
            <person name="Gao G."/>
            <person name="Schijlen E.G.W.M."/>
            <person name="Guo X."/>
            <person name="Momin A.A."/>
            <person name="Negrao S."/>
            <person name="Al-Babili S."/>
            <person name="Gehring C."/>
            <person name="Roessner U."/>
            <person name="Jung C."/>
            <person name="Murphy K."/>
            <person name="Arold S.T."/>
            <person name="Gojobori T."/>
            <person name="van der Linden C.G."/>
            <person name="van Loo E.N."/>
            <person name="Jellen E.N."/>
            <person name="Maughan P.J."/>
            <person name="Tester M."/>
        </authorList>
    </citation>
    <scope>NUCLEOTIDE SEQUENCE [LARGE SCALE GENOMIC DNA]</scope>
    <source>
        <strain evidence="8">cv. PI 614886</strain>
    </source>
</reference>
<reference evidence="8" key="2">
    <citation type="submission" date="2021-03" db="UniProtKB">
        <authorList>
            <consortium name="EnsemblPlants"/>
        </authorList>
    </citation>
    <scope>IDENTIFICATION</scope>
</reference>
<keyword evidence="2 6" id="KW-0812">Transmembrane</keyword>
<dbReference type="InterPro" id="IPR013130">
    <property type="entry name" value="Fe3_Rdtase_TM_dom"/>
</dbReference>
<dbReference type="AlphaFoldDB" id="A0A803L8G4"/>
<dbReference type="InterPro" id="IPR013121">
    <property type="entry name" value="Fe_red_NAD-bd_6"/>
</dbReference>
<feature type="transmembrane region" description="Helical" evidence="6">
    <location>
        <begin position="97"/>
        <end position="126"/>
    </location>
</feature>
<dbReference type="GO" id="GO:0005886">
    <property type="term" value="C:plasma membrane"/>
    <property type="evidence" value="ECO:0007669"/>
    <property type="project" value="TreeGrafter"/>
</dbReference>
<evidence type="ECO:0000256" key="1">
    <source>
        <dbReference type="ARBA" id="ARBA00004141"/>
    </source>
</evidence>
<evidence type="ECO:0000256" key="6">
    <source>
        <dbReference type="SAM" id="Phobius"/>
    </source>
</evidence>
<dbReference type="InterPro" id="IPR013112">
    <property type="entry name" value="FAD-bd_8"/>
</dbReference>
<dbReference type="OMA" id="NFEADIF"/>
<feature type="transmembrane region" description="Helical" evidence="6">
    <location>
        <begin position="597"/>
        <end position="617"/>
    </location>
</feature>
<keyword evidence="5 6" id="KW-0472">Membrane</keyword>